<keyword evidence="3" id="KW-1185">Reference proteome</keyword>
<gene>
    <name evidence="2" type="ORF">FIBSPDRAFT_926535</name>
</gene>
<sequence>MVAASKLLAATKPTVSSLKRAHADPHPHARLPAGLEKRSRKTSRNTPSGRVAVALAVRKVRVCRHQHCRLASCSGKRLKIAHADPARWLGVEYVIEIDGEFYVDAKDGSLEATSSCGVTQISTGYDVFFTCAVSTAIAMAKCEVAAITAALKATVTFPVADTAMAVVLSPLPDAVNEMETEGAEAINEDVVLEDVTLVENDDSVMEILTDMTLVEDEFMSVIVPECEDTCMEDEAFDSVAEIAEMLDDATASSNCTQVTSEVPAKESKRPMPSIFEQGSDESVKIIPAQPTAQSEADKRHSSDMDALCRMVTEIEVHPTVAASGQGSKLATKITTAQPKEASEQIGVTRSSKRERQTKLASAKSYARPLKEAKKEAEDELDELCGMMTTIKVRSAVAASGEGSRLSIKITPAQLRKASIQIGMARSVEKAKPTKRVSTKPYSRPSKAKRETADELTNVMGCISMDVRKDSGSSRRPRRPRAADFMEDYPLTSDAVKLDMPADAPVTQTEDFGAQAVALIEDAISEWDAFTPSISFDKEMASLGPIEAIVYGSSG</sequence>
<feature type="compositionally biased region" description="Polar residues" evidence="1">
    <location>
        <begin position="251"/>
        <end position="260"/>
    </location>
</feature>
<accession>A0A166TAG1</accession>
<evidence type="ECO:0000256" key="1">
    <source>
        <dbReference type="SAM" id="MobiDB-lite"/>
    </source>
</evidence>
<feature type="region of interest" description="Disordered" evidence="1">
    <location>
        <begin position="426"/>
        <end position="450"/>
    </location>
</feature>
<feature type="compositionally biased region" description="Polar residues" evidence="1">
    <location>
        <begin position="327"/>
        <end position="337"/>
    </location>
</feature>
<evidence type="ECO:0000313" key="3">
    <source>
        <dbReference type="Proteomes" id="UP000076532"/>
    </source>
</evidence>
<feature type="region of interest" description="Disordered" evidence="1">
    <location>
        <begin position="251"/>
        <end position="272"/>
    </location>
</feature>
<feature type="region of interest" description="Disordered" evidence="1">
    <location>
        <begin position="13"/>
        <end position="48"/>
    </location>
</feature>
<evidence type="ECO:0000313" key="2">
    <source>
        <dbReference type="EMBL" id="KZP30400.1"/>
    </source>
</evidence>
<feature type="region of interest" description="Disordered" evidence="1">
    <location>
        <begin position="327"/>
        <end position="362"/>
    </location>
</feature>
<dbReference type="AlphaFoldDB" id="A0A166TAG1"/>
<proteinExistence type="predicted"/>
<dbReference type="EMBL" id="KV417494">
    <property type="protein sequence ID" value="KZP30400.1"/>
    <property type="molecule type" value="Genomic_DNA"/>
</dbReference>
<dbReference type="Proteomes" id="UP000076532">
    <property type="component" value="Unassembled WGS sequence"/>
</dbReference>
<reference evidence="2 3" key="1">
    <citation type="journal article" date="2016" name="Mol. Biol. Evol.">
        <title>Comparative Genomics of Early-Diverging Mushroom-Forming Fungi Provides Insights into the Origins of Lignocellulose Decay Capabilities.</title>
        <authorList>
            <person name="Nagy L.G."/>
            <person name="Riley R."/>
            <person name="Tritt A."/>
            <person name="Adam C."/>
            <person name="Daum C."/>
            <person name="Floudas D."/>
            <person name="Sun H."/>
            <person name="Yadav J.S."/>
            <person name="Pangilinan J."/>
            <person name="Larsson K.H."/>
            <person name="Matsuura K."/>
            <person name="Barry K."/>
            <person name="Labutti K."/>
            <person name="Kuo R."/>
            <person name="Ohm R.A."/>
            <person name="Bhattacharya S.S."/>
            <person name="Shirouzu T."/>
            <person name="Yoshinaga Y."/>
            <person name="Martin F.M."/>
            <person name="Grigoriev I.V."/>
            <person name="Hibbett D.S."/>
        </authorList>
    </citation>
    <scope>NUCLEOTIDE SEQUENCE [LARGE SCALE GENOMIC DNA]</scope>
    <source>
        <strain evidence="2 3">CBS 109695</strain>
    </source>
</reference>
<organism evidence="2 3">
    <name type="scientific">Athelia psychrophila</name>
    <dbReference type="NCBI Taxonomy" id="1759441"/>
    <lineage>
        <taxon>Eukaryota</taxon>
        <taxon>Fungi</taxon>
        <taxon>Dikarya</taxon>
        <taxon>Basidiomycota</taxon>
        <taxon>Agaricomycotina</taxon>
        <taxon>Agaricomycetes</taxon>
        <taxon>Agaricomycetidae</taxon>
        <taxon>Atheliales</taxon>
        <taxon>Atheliaceae</taxon>
        <taxon>Athelia</taxon>
    </lineage>
</organism>
<name>A0A166TAG1_9AGAM</name>
<protein>
    <submittedName>
        <fullName evidence="2">Uncharacterized protein</fullName>
    </submittedName>
</protein>